<comment type="similarity">
    <text evidence="1">Belongs to the HAD-like hydrolase superfamily. SerB family.</text>
</comment>
<dbReference type="Proteomes" id="UP000274515">
    <property type="component" value="Unassembled WGS sequence"/>
</dbReference>
<comment type="caution">
    <text evidence="6">The sequence shown here is derived from an EMBL/GenBank/DDBJ whole genome shotgun (WGS) entry which is preliminary data.</text>
</comment>
<gene>
    <name evidence="6" type="ORF">EIL87_10450</name>
</gene>
<dbReference type="AlphaFoldDB" id="A0A426JVW6"/>
<dbReference type="Gene3D" id="1.20.1440.100">
    <property type="entry name" value="SG protein - dephosphorylation function"/>
    <property type="match status" value="1"/>
</dbReference>
<protein>
    <submittedName>
        <fullName evidence="6">HAD-IB family hydrolase</fullName>
    </submittedName>
</protein>
<evidence type="ECO:0000256" key="2">
    <source>
        <dbReference type="ARBA" id="ARBA00022723"/>
    </source>
</evidence>
<organism evidence="6 7">
    <name type="scientific">Saccharopolyspora rhizosphaerae</name>
    <dbReference type="NCBI Taxonomy" id="2492662"/>
    <lineage>
        <taxon>Bacteria</taxon>
        <taxon>Bacillati</taxon>
        <taxon>Actinomycetota</taxon>
        <taxon>Actinomycetes</taxon>
        <taxon>Pseudonocardiales</taxon>
        <taxon>Pseudonocardiaceae</taxon>
        <taxon>Saccharopolyspora</taxon>
    </lineage>
</organism>
<evidence type="ECO:0000256" key="4">
    <source>
        <dbReference type="ARBA" id="ARBA00022842"/>
    </source>
</evidence>
<dbReference type="InterPro" id="IPR006385">
    <property type="entry name" value="HAD_hydro_SerB1"/>
</dbReference>
<dbReference type="Pfam" id="PF12710">
    <property type="entry name" value="HAD"/>
    <property type="match status" value="1"/>
</dbReference>
<dbReference type="InterPro" id="IPR050582">
    <property type="entry name" value="HAD-like_SerB"/>
</dbReference>
<keyword evidence="4" id="KW-0460">Magnesium</keyword>
<dbReference type="NCBIfam" id="TIGR01490">
    <property type="entry name" value="HAD-SF-IB-hyp1"/>
    <property type="match status" value="1"/>
</dbReference>
<proteinExistence type="inferred from homology"/>
<sequence length="286" mass="31240">MLQANGSYAVDVTEPANPAAASGRRVAAFFDLDKTIIAKSSTLAFSRPFFQEGLINRRAVLKSAYAQFVFMLAGADADQMDRMRAHITSLCTGWDVEQVNAIVEETLHDIVDPLVYKEATQLIADHQDQGHEIVVLSASGQEVVAPIAKLLGADHWFGTRMVVSEGRYTGEVDFYCSGENKAVAARELAEKHDFDLSESYAYTDSLSDMPLLEAVGHPTVINPDRGLRKEAVQRGWPTLTFEHPVSLRARIPTPSRAAVTAAGVGIGAVAAAGATWWGLRAWRRRR</sequence>
<dbReference type="OrthoDB" id="25607at2"/>
<dbReference type="EMBL" id="RSAA01000009">
    <property type="protein sequence ID" value="RRO17222.1"/>
    <property type="molecule type" value="Genomic_DNA"/>
</dbReference>
<dbReference type="Gene3D" id="3.40.50.1000">
    <property type="entry name" value="HAD superfamily/HAD-like"/>
    <property type="match status" value="1"/>
</dbReference>
<reference evidence="6 7" key="1">
    <citation type="submission" date="2018-11" db="EMBL/GenBank/DDBJ databases">
        <title>Saccharopolyspora rhizosphaerae sp. nov., an actinomycete isolated from rhizosphere soil in Thailand.</title>
        <authorList>
            <person name="Intra B."/>
            <person name="Euanorasetr J."/>
            <person name="Take A."/>
            <person name="Inahashi Y."/>
            <person name="Mori M."/>
            <person name="Panbangred W."/>
            <person name="Matsumoto A."/>
        </authorList>
    </citation>
    <scope>NUCLEOTIDE SEQUENCE [LARGE SCALE GENOMIC DNA]</scope>
    <source>
        <strain evidence="6 7">H219</strain>
    </source>
</reference>
<evidence type="ECO:0000256" key="3">
    <source>
        <dbReference type="ARBA" id="ARBA00022801"/>
    </source>
</evidence>
<evidence type="ECO:0000313" key="7">
    <source>
        <dbReference type="Proteomes" id="UP000274515"/>
    </source>
</evidence>
<accession>A0A426JVW6</accession>
<evidence type="ECO:0000256" key="1">
    <source>
        <dbReference type="ARBA" id="ARBA00009184"/>
    </source>
</evidence>
<keyword evidence="5" id="KW-0812">Transmembrane</keyword>
<dbReference type="FunFam" id="3.40.50.1000:FF:000025">
    <property type="entry name" value="HAD hydrolase, family IB"/>
    <property type="match status" value="1"/>
</dbReference>
<feature type="transmembrane region" description="Helical" evidence="5">
    <location>
        <begin position="257"/>
        <end position="279"/>
    </location>
</feature>
<keyword evidence="7" id="KW-1185">Reference proteome</keyword>
<dbReference type="InterPro" id="IPR023214">
    <property type="entry name" value="HAD_sf"/>
</dbReference>
<keyword evidence="5" id="KW-0472">Membrane</keyword>
<dbReference type="RefSeq" id="WP_125090038.1">
    <property type="nucleotide sequence ID" value="NZ_RSAA01000009.1"/>
</dbReference>
<keyword evidence="3 6" id="KW-0378">Hydrolase</keyword>
<dbReference type="PANTHER" id="PTHR43344:SF13">
    <property type="entry name" value="PHOSPHATASE RV3661-RELATED"/>
    <property type="match status" value="1"/>
</dbReference>
<dbReference type="PANTHER" id="PTHR43344">
    <property type="entry name" value="PHOSPHOSERINE PHOSPHATASE"/>
    <property type="match status" value="1"/>
</dbReference>
<keyword evidence="2" id="KW-0479">Metal-binding</keyword>
<evidence type="ECO:0000313" key="6">
    <source>
        <dbReference type="EMBL" id="RRO17222.1"/>
    </source>
</evidence>
<dbReference type="NCBIfam" id="TIGR01488">
    <property type="entry name" value="HAD-SF-IB"/>
    <property type="match status" value="1"/>
</dbReference>
<dbReference type="GO" id="GO:0046872">
    <property type="term" value="F:metal ion binding"/>
    <property type="evidence" value="ECO:0007669"/>
    <property type="project" value="UniProtKB-KW"/>
</dbReference>
<dbReference type="CDD" id="cd02612">
    <property type="entry name" value="HAD_PGPPase"/>
    <property type="match status" value="1"/>
</dbReference>
<keyword evidence="5" id="KW-1133">Transmembrane helix</keyword>
<evidence type="ECO:0000256" key="5">
    <source>
        <dbReference type="SAM" id="Phobius"/>
    </source>
</evidence>
<dbReference type="InterPro" id="IPR036412">
    <property type="entry name" value="HAD-like_sf"/>
</dbReference>
<dbReference type="SUPFAM" id="SSF56784">
    <property type="entry name" value="HAD-like"/>
    <property type="match status" value="1"/>
</dbReference>
<name>A0A426JVW6_9PSEU</name>
<dbReference type="GO" id="GO:0016787">
    <property type="term" value="F:hydrolase activity"/>
    <property type="evidence" value="ECO:0007669"/>
    <property type="project" value="UniProtKB-KW"/>
</dbReference>